<evidence type="ECO:0000256" key="6">
    <source>
        <dbReference type="ARBA" id="ARBA00022692"/>
    </source>
</evidence>
<reference evidence="15" key="1">
    <citation type="submission" date="2021-01" db="EMBL/GenBank/DDBJ databases">
        <authorList>
            <person name="Corre E."/>
            <person name="Pelletier E."/>
            <person name="Niang G."/>
            <person name="Scheremetjew M."/>
            <person name="Finn R."/>
            <person name="Kale V."/>
            <person name="Holt S."/>
            <person name="Cochrane G."/>
            <person name="Meng A."/>
            <person name="Brown T."/>
            <person name="Cohen L."/>
        </authorList>
    </citation>
    <scope>NUCLEOTIDE SEQUENCE</scope>
    <source>
        <strain evidence="15">CCMP 769</strain>
    </source>
</reference>
<feature type="transmembrane region" description="Helical" evidence="13">
    <location>
        <begin position="506"/>
        <end position="527"/>
    </location>
</feature>
<accession>A0A7S2ZZW8</accession>
<keyword evidence="10" id="KW-0862">Zinc</keyword>
<evidence type="ECO:0000256" key="4">
    <source>
        <dbReference type="ARBA" id="ARBA00012483"/>
    </source>
</evidence>
<dbReference type="PANTHER" id="PTHR13145">
    <property type="entry name" value="SSM4 PROTEIN"/>
    <property type="match status" value="1"/>
</dbReference>
<organism evidence="15">
    <name type="scientific">Rhodosorus marinus</name>
    <dbReference type="NCBI Taxonomy" id="101924"/>
    <lineage>
        <taxon>Eukaryota</taxon>
        <taxon>Rhodophyta</taxon>
        <taxon>Stylonematophyceae</taxon>
        <taxon>Stylonematales</taxon>
        <taxon>Stylonemataceae</taxon>
        <taxon>Rhodosorus</taxon>
    </lineage>
</organism>
<dbReference type="GO" id="GO:0008270">
    <property type="term" value="F:zinc ion binding"/>
    <property type="evidence" value="ECO:0007669"/>
    <property type="project" value="UniProtKB-KW"/>
</dbReference>
<evidence type="ECO:0000313" key="15">
    <source>
        <dbReference type="EMBL" id="CAE0057093.1"/>
    </source>
</evidence>
<comment type="catalytic activity">
    <reaction evidence="1">
        <text>S-ubiquitinyl-[E2 ubiquitin-conjugating enzyme]-L-cysteine + [acceptor protein]-L-lysine = [E2 ubiquitin-conjugating enzyme]-L-cysteine + N(6)-ubiquitinyl-[acceptor protein]-L-lysine.</text>
        <dbReference type="EC" id="2.3.2.27"/>
    </reaction>
</comment>
<feature type="transmembrane region" description="Helical" evidence="13">
    <location>
        <begin position="278"/>
        <end position="299"/>
    </location>
</feature>
<dbReference type="PANTHER" id="PTHR13145:SF0">
    <property type="entry name" value="E3 UBIQUITIN-PROTEIN LIGASE MARCHF6"/>
    <property type="match status" value="1"/>
</dbReference>
<dbReference type="EC" id="2.3.2.27" evidence="4"/>
<keyword evidence="9" id="KW-0833">Ubl conjugation pathway</keyword>
<feature type="transmembrane region" description="Helical" evidence="13">
    <location>
        <begin position="345"/>
        <end position="370"/>
    </location>
</feature>
<comment type="pathway">
    <text evidence="3">Protein modification; protein ubiquitination.</text>
</comment>
<evidence type="ECO:0000256" key="1">
    <source>
        <dbReference type="ARBA" id="ARBA00000900"/>
    </source>
</evidence>
<keyword evidence="6 13" id="KW-0812">Transmembrane</keyword>
<evidence type="ECO:0000256" key="9">
    <source>
        <dbReference type="ARBA" id="ARBA00022786"/>
    </source>
</evidence>
<keyword evidence="12 13" id="KW-0472">Membrane</keyword>
<dbReference type="PROSITE" id="PS51292">
    <property type="entry name" value="ZF_RING_CH"/>
    <property type="match status" value="1"/>
</dbReference>
<keyword evidence="11 13" id="KW-1133">Transmembrane helix</keyword>
<proteinExistence type="predicted"/>
<keyword evidence="8" id="KW-0863">Zinc-finger</keyword>
<dbReference type="Gene3D" id="3.30.40.10">
    <property type="entry name" value="Zinc/RING finger domain, C3HC4 (zinc finger)"/>
    <property type="match status" value="1"/>
</dbReference>
<keyword evidence="5" id="KW-0808">Transferase</keyword>
<evidence type="ECO:0000256" key="2">
    <source>
        <dbReference type="ARBA" id="ARBA00004141"/>
    </source>
</evidence>
<keyword evidence="7" id="KW-0479">Metal-binding</keyword>
<evidence type="ECO:0000256" key="11">
    <source>
        <dbReference type="ARBA" id="ARBA00022989"/>
    </source>
</evidence>
<dbReference type="InterPro" id="IPR013083">
    <property type="entry name" value="Znf_RING/FYVE/PHD"/>
</dbReference>
<evidence type="ECO:0000256" key="13">
    <source>
        <dbReference type="SAM" id="Phobius"/>
    </source>
</evidence>
<gene>
    <name evidence="15" type="ORF">RMAR00112_LOCUS25139</name>
</gene>
<evidence type="ECO:0000259" key="14">
    <source>
        <dbReference type="PROSITE" id="PS51292"/>
    </source>
</evidence>
<evidence type="ECO:0000256" key="7">
    <source>
        <dbReference type="ARBA" id="ARBA00022723"/>
    </source>
</evidence>
<dbReference type="AlphaFoldDB" id="A0A7S2ZZW8"/>
<dbReference type="InterPro" id="IPR011016">
    <property type="entry name" value="Znf_RING-CH"/>
</dbReference>
<evidence type="ECO:0000256" key="12">
    <source>
        <dbReference type="ARBA" id="ARBA00023136"/>
    </source>
</evidence>
<feature type="transmembrane region" description="Helical" evidence="13">
    <location>
        <begin position="150"/>
        <end position="171"/>
    </location>
</feature>
<feature type="domain" description="RING-CH-type" evidence="14">
    <location>
        <begin position="9"/>
        <end position="70"/>
    </location>
</feature>
<evidence type="ECO:0000256" key="5">
    <source>
        <dbReference type="ARBA" id="ARBA00022679"/>
    </source>
</evidence>
<evidence type="ECO:0000256" key="3">
    <source>
        <dbReference type="ARBA" id="ARBA00004906"/>
    </source>
</evidence>
<dbReference type="GO" id="GO:0036503">
    <property type="term" value="P:ERAD pathway"/>
    <property type="evidence" value="ECO:0007669"/>
    <property type="project" value="TreeGrafter"/>
</dbReference>
<evidence type="ECO:0000256" key="8">
    <source>
        <dbReference type="ARBA" id="ARBA00022771"/>
    </source>
</evidence>
<dbReference type="CDD" id="cd16702">
    <property type="entry name" value="RING_CH-C4HC3_MARCH6"/>
    <property type="match status" value="1"/>
</dbReference>
<dbReference type="SUPFAM" id="SSF57850">
    <property type="entry name" value="RING/U-box"/>
    <property type="match status" value="1"/>
</dbReference>
<feature type="transmembrane region" description="Helical" evidence="13">
    <location>
        <begin position="391"/>
        <end position="424"/>
    </location>
</feature>
<comment type="subcellular location">
    <subcellularLocation>
        <location evidence="2">Membrane</location>
        <topology evidence="2">Multi-pass membrane protein</topology>
    </subcellularLocation>
</comment>
<dbReference type="EMBL" id="HBHW01032615">
    <property type="protein sequence ID" value="CAE0057093.1"/>
    <property type="molecule type" value="Transcribed_RNA"/>
</dbReference>
<dbReference type="GO" id="GO:0061630">
    <property type="term" value="F:ubiquitin protein ligase activity"/>
    <property type="evidence" value="ECO:0007669"/>
    <property type="project" value="UniProtKB-EC"/>
</dbReference>
<feature type="transmembrane region" description="Helical" evidence="13">
    <location>
        <begin position="444"/>
        <end position="468"/>
    </location>
</feature>
<evidence type="ECO:0000256" key="10">
    <source>
        <dbReference type="ARBA" id="ARBA00022833"/>
    </source>
</evidence>
<name>A0A7S2ZZW8_9RHOD</name>
<protein>
    <recommendedName>
        <fullName evidence="4">RING-type E3 ubiquitin transferase</fullName>
        <ecNumber evidence="4">2.3.2.27</ecNumber>
    </recommendedName>
</protein>
<dbReference type="GO" id="GO:0005789">
    <property type="term" value="C:endoplasmic reticulum membrane"/>
    <property type="evidence" value="ECO:0007669"/>
    <property type="project" value="TreeGrafter"/>
</dbReference>
<feature type="transmembrane region" description="Helical" evidence="13">
    <location>
        <begin position="100"/>
        <end position="124"/>
    </location>
</feature>
<dbReference type="SMART" id="SM00744">
    <property type="entry name" value="RINGv"/>
    <property type="match status" value="1"/>
</dbReference>
<dbReference type="Pfam" id="PF12906">
    <property type="entry name" value="RINGv"/>
    <property type="match status" value="1"/>
</dbReference>
<sequence>MDSLLRDADGTDEPDECRICRSGPEMNRPLFFPCRCSGSIRFTHEDCLVQWLKQSGSSKCELCHYQFKFEREYRPGAPRKLSAGDMLVGLMGRLKHMVRAAARILLVLTVWTFLLPVGTCWTWHAVFLESPTEILPLVTSRGLLEVSIDAFYGCILSAGIVLVFFGVSSFCEYLSNLPDMGELQPDNNRAEVRERVQYDEPGGAGVVDDDFAEDRDVPAGGYLADTGMPVQAEAEIVAENDEPDFEDILEGDMDEAAFEPLEEVVGLRGPLRNLFDNAGTVLVSNAILLVVFALVPLLVGRLTQRVGSLSFGYPQLLNLTSTAQAMSEPATEGSEAPESVKVGNLATILVGYSVLGFLVSCSATIATYLGNRYPRLNTPIVRHVMRFLQHVGTFLKVVLFILFEFAVFPLGCGWMLDACIVGFADSSFAEHVKFLHACPWTSTVMHWVLGIIYMISVSLSVSVIHEVLRPELLWFVRNHDDPDPHPFREIVEKPLSCHARRMCLSVLIYVPMILLLVRSVLVLKISFLGQSDGGLRSGLSTGSRANASQ</sequence>